<protein>
    <submittedName>
        <fullName evidence="1">DUF3024 domain-containing protein</fullName>
    </submittedName>
</protein>
<name>A0A222G5A1_9GAMM</name>
<organism evidence="1 2">
    <name type="scientific">Cognaticolwellia beringensis</name>
    <dbReference type="NCBI Taxonomy" id="1967665"/>
    <lineage>
        <taxon>Bacteria</taxon>
        <taxon>Pseudomonadati</taxon>
        <taxon>Pseudomonadota</taxon>
        <taxon>Gammaproteobacteria</taxon>
        <taxon>Alteromonadales</taxon>
        <taxon>Colwelliaceae</taxon>
        <taxon>Cognaticolwellia</taxon>
    </lineage>
</organism>
<dbReference type="InterPro" id="IPR021388">
    <property type="entry name" value="DUF3024"/>
</dbReference>
<dbReference type="AlphaFoldDB" id="A0A222G5A1"/>
<dbReference type="Pfam" id="PF11225">
    <property type="entry name" value="DUF3024"/>
    <property type="match status" value="1"/>
</dbReference>
<sequence length="122" mass="14619">MTNFEGFVVTISEFELFKVAKLAKNFCANKNKNIPRELLFIDYKMEQQNLFLLEVRPLWDNPTKKTETVIAKFTYVKKDKVWKLYWLRQNMKWQQYLPGGINQHLEPLLNIVNEDLQGCFWG</sequence>
<proteinExistence type="predicted"/>
<evidence type="ECO:0000313" key="2">
    <source>
        <dbReference type="Proteomes" id="UP000202259"/>
    </source>
</evidence>
<dbReference type="KEGG" id="cber:B5D82_04460"/>
<gene>
    <name evidence="1" type="ORF">B5D82_04460</name>
</gene>
<accession>A0A222G5A1</accession>
<dbReference type="EMBL" id="CP020465">
    <property type="protein sequence ID" value="ASP47086.1"/>
    <property type="molecule type" value="Genomic_DNA"/>
</dbReference>
<evidence type="ECO:0000313" key="1">
    <source>
        <dbReference type="EMBL" id="ASP47086.1"/>
    </source>
</evidence>
<reference evidence="1 2" key="1">
    <citation type="submission" date="2017-08" db="EMBL/GenBank/DDBJ databases">
        <title>Complete genome of Colwellia sp. NB097-1, a psychrophile bacterium ioslated from Bering Sea.</title>
        <authorList>
            <person name="Chen X."/>
        </authorList>
    </citation>
    <scope>NUCLEOTIDE SEQUENCE [LARGE SCALE GENOMIC DNA]</scope>
    <source>
        <strain evidence="1 2">NB097-1</strain>
    </source>
</reference>
<dbReference type="Proteomes" id="UP000202259">
    <property type="component" value="Chromosome"/>
</dbReference>
<keyword evidence="2" id="KW-1185">Reference proteome</keyword>